<dbReference type="Proteomes" id="UP001432322">
    <property type="component" value="Unassembled WGS sequence"/>
</dbReference>
<comment type="caution">
    <text evidence="2">The sequence shown here is derived from an EMBL/GenBank/DDBJ whole genome shotgun (WGS) entry which is preliminary data.</text>
</comment>
<dbReference type="EMBL" id="BTSY01000004">
    <property type="protein sequence ID" value="GMT24054.1"/>
    <property type="molecule type" value="Genomic_DNA"/>
</dbReference>
<feature type="compositionally biased region" description="Basic and acidic residues" evidence="1">
    <location>
        <begin position="49"/>
        <end position="58"/>
    </location>
</feature>
<organism evidence="2 3">
    <name type="scientific">Pristionchus fissidentatus</name>
    <dbReference type="NCBI Taxonomy" id="1538716"/>
    <lineage>
        <taxon>Eukaryota</taxon>
        <taxon>Metazoa</taxon>
        <taxon>Ecdysozoa</taxon>
        <taxon>Nematoda</taxon>
        <taxon>Chromadorea</taxon>
        <taxon>Rhabditida</taxon>
        <taxon>Rhabditina</taxon>
        <taxon>Diplogasteromorpha</taxon>
        <taxon>Diplogasteroidea</taxon>
        <taxon>Neodiplogasteridae</taxon>
        <taxon>Pristionchus</taxon>
    </lineage>
</organism>
<name>A0AAV5W2B0_9BILA</name>
<evidence type="ECO:0000256" key="1">
    <source>
        <dbReference type="SAM" id="MobiDB-lite"/>
    </source>
</evidence>
<gene>
    <name evidence="2" type="ORF">PFISCL1PPCAC_15351</name>
</gene>
<reference evidence="2" key="1">
    <citation type="submission" date="2023-10" db="EMBL/GenBank/DDBJ databases">
        <title>Genome assembly of Pristionchus species.</title>
        <authorList>
            <person name="Yoshida K."/>
            <person name="Sommer R.J."/>
        </authorList>
    </citation>
    <scope>NUCLEOTIDE SEQUENCE</scope>
    <source>
        <strain evidence="2">RS5133</strain>
    </source>
</reference>
<dbReference type="AlphaFoldDB" id="A0AAV5W2B0"/>
<evidence type="ECO:0000313" key="2">
    <source>
        <dbReference type="EMBL" id="GMT24054.1"/>
    </source>
</evidence>
<accession>A0AAV5W2B0</accession>
<protein>
    <submittedName>
        <fullName evidence="2">Uncharacterized protein</fullName>
    </submittedName>
</protein>
<feature type="compositionally biased region" description="Low complexity" evidence="1">
    <location>
        <begin position="85"/>
        <end position="96"/>
    </location>
</feature>
<feature type="region of interest" description="Disordered" evidence="1">
    <location>
        <begin position="1"/>
        <end position="174"/>
    </location>
</feature>
<sequence>SIQEMLKNSCSSSEEEYKAVASKVAQVSLDSHPESLTVNKPRRRRARKPRDSRMDVDPAKITGPSHRPSTSKMEVDGLEEDDGSSVESDSSLSSKSSKGKEGDDEQSDWVGDSFEANSLRSPREVPDANLTDRRMRHLKRPHQSSIQRKVERYARDPRATAPLTIESKDNPNSASFGRLLQMHKLEVVKRSKGTVIIAKKPKV</sequence>
<feature type="non-terminal residue" evidence="2">
    <location>
        <position position="1"/>
    </location>
</feature>
<keyword evidence="3" id="KW-1185">Reference proteome</keyword>
<proteinExistence type="predicted"/>
<feature type="compositionally biased region" description="Polar residues" evidence="1">
    <location>
        <begin position="1"/>
        <end position="12"/>
    </location>
</feature>
<feature type="compositionally biased region" description="Basic and acidic residues" evidence="1">
    <location>
        <begin position="121"/>
        <end position="133"/>
    </location>
</feature>
<feature type="compositionally biased region" description="Basic and acidic residues" evidence="1">
    <location>
        <begin position="148"/>
        <end position="158"/>
    </location>
</feature>
<evidence type="ECO:0000313" key="3">
    <source>
        <dbReference type="Proteomes" id="UP001432322"/>
    </source>
</evidence>